<accession>A0A422MYZ8</accession>
<dbReference type="EMBL" id="MKGL01000461">
    <property type="protein sequence ID" value="RNE98464.1"/>
    <property type="molecule type" value="Genomic_DNA"/>
</dbReference>
<gene>
    <name evidence="1" type="ORF">TraAM80_08782</name>
</gene>
<protein>
    <submittedName>
        <fullName evidence="1">Uncharacterized protein</fullName>
    </submittedName>
</protein>
<organism evidence="1 2">
    <name type="scientific">Trypanosoma rangeli</name>
    <dbReference type="NCBI Taxonomy" id="5698"/>
    <lineage>
        <taxon>Eukaryota</taxon>
        <taxon>Discoba</taxon>
        <taxon>Euglenozoa</taxon>
        <taxon>Kinetoplastea</taxon>
        <taxon>Metakinetoplastina</taxon>
        <taxon>Trypanosomatida</taxon>
        <taxon>Trypanosomatidae</taxon>
        <taxon>Trypanosoma</taxon>
        <taxon>Herpetosoma</taxon>
    </lineage>
</organism>
<reference evidence="1 2" key="1">
    <citation type="journal article" date="2018" name="BMC Genomics">
        <title>Genomic comparison of Trypanosoma conorhini and Trypanosoma rangeli to Trypanosoma cruzi strains of high and low virulence.</title>
        <authorList>
            <person name="Bradwell K.R."/>
            <person name="Koparde V.N."/>
            <person name="Matveyev A.V."/>
            <person name="Serrano M.G."/>
            <person name="Alves J.M."/>
            <person name="Parikh H."/>
            <person name="Huang B."/>
            <person name="Lee V."/>
            <person name="Espinosa-Alvarez O."/>
            <person name="Ortiz P.A."/>
            <person name="Costa-Martins A.G."/>
            <person name="Teixeira M.M."/>
            <person name="Buck G.A."/>
        </authorList>
    </citation>
    <scope>NUCLEOTIDE SEQUENCE [LARGE SCALE GENOMIC DNA]</scope>
    <source>
        <strain evidence="1 2">AM80</strain>
    </source>
</reference>
<name>A0A422MYZ8_TRYRA</name>
<dbReference type="Proteomes" id="UP000283634">
    <property type="component" value="Unassembled WGS sequence"/>
</dbReference>
<evidence type="ECO:0000313" key="2">
    <source>
        <dbReference type="Proteomes" id="UP000283634"/>
    </source>
</evidence>
<proteinExistence type="predicted"/>
<evidence type="ECO:0000313" key="1">
    <source>
        <dbReference type="EMBL" id="RNE98464.1"/>
    </source>
</evidence>
<dbReference type="RefSeq" id="XP_029234651.1">
    <property type="nucleotide sequence ID" value="XM_029385509.1"/>
</dbReference>
<comment type="caution">
    <text evidence="1">The sequence shown here is derived from an EMBL/GenBank/DDBJ whole genome shotgun (WGS) entry which is preliminary data.</text>
</comment>
<dbReference type="GeneID" id="40332715"/>
<dbReference type="AlphaFoldDB" id="A0A422MYZ8"/>
<sequence>MTFKVRLRAAQTLYPSSPLARQQLHPSQPMPHRLELNAGTPLLAEAFVRHWGHPGATSPRAGYSLRKDRRCTANCPDGPSACRRGKRRQGIPQRGKIVVFFLFLLRPRLKGHQQWQLNCGECGKQKCGKKPLGHSAVAGQFTSESVRCGVCGRR</sequence>
<keyword evidence="2" id="KW-1185">Reference proteome</keyword>